<evidence type="ECO:0000256" key="3">
    <source>
        <dbReference type="ARBA" id="ARBA00004123"/>
    </source>
</evidence>
<evidence type="ECO:0000256" key="6">
    <source>
        <dbReference type="ARBA" id="ARBA00023235"/>
    </source>
</evidence>
<feature type="compositionally biased region" description="Basic and acidic residues" evidence="10">
    <location>
        <begin position="330"/>
        <end position="347"/>
    </location>
</feature>
<dbReference type="PANTHER" id="PTHR45843">
    <property type="entry name" value="PEPTIDYL-PROLYL CIS-TRANS ISOMERASE-LIKE 4"/>
    <property type="match status" value="1"/>
</dbReference>
<proteinExistence type="inferred from homology"/>
<evidence type="ECO:0000256" key="2">
    <source>
        <dbReference type="ARBA" id="ARBA00002388"/>
    </source>
</evidence>
<evidence type="ECO:0000256" key="8">
    <source>
        <dbReference type="PROSITE-ProRule" id="PRU00176"/>
    </source>
</evidence>
<keyword evidence="6 9" id="KW-0413">Isomerase</keyword>
<dbReference type="Gene3D" id="2.40.100.10">
    <property type="entry name" value="Cyclophilin-like"/>
    <property type="match status" value="1"/>
</dbReference>
<comment type="function">
    <text evidence="2 9">PPIases accelerate the folding of proteins. It catalyzes the cis-trans isomerization of proline imidic peptide bonds in oligopeptides.</text>
</comment>
<evidence type="ECO:0000259" key="12">
    <source>
        <dbReference type="PROSITE" id="PS50102"/>
    </source>
</evidence>
<dbReference type="InterPro" id="IPR035542">
    <property type="entry name" value="CRIP"/>
</dbReference>
<dbReference type="SMART" id="SM00360">
    <property type="entry name" value="RRM"/>
    <property type="match status" value="1"/>
</dbReference>
<dbReference type="PROSITE" id="PS50072">
    <property type="entry name" value="CSA_PPIASE_2"/>
    <property type="match status" value="1"/>
</dbReference>
<evidence type="ECO:0000256" key="1">
    <source>
        <dbReference type="ARBA" id="ARBA00000971"/>
    </source>
</evidence>
<comment type="similarity">
    <text evidence="9">Belongs to the cyclophilin-type PPIase family. PPIL4 subfamily.</text>
</comment>
<accession>A0AAN5I7V4</accession>
<dbReference type="CDD" id="cd01921">
    <property type="entry name" value="cyclophilin_RRM"/>
    <property type="match status" value="1"/>
</dbReference>
<dbReference type="AlphaFoldDB" id="A0AAN5I7V4"/>
<keyword evidence="4 8" id="KW-0694">RNA-binding</keyword>
<dbReference type="PRINTS" id="PR00153">
    <property type="entry name" value="CSAPPISMRASE"/>
</dbReference>
<feature type="compositionally biased region" description="Basic and acidic residues" evidence="10">
    <location>
        <begin position="356"/>
        <end position="365"/>
    </location>
</feature>
<dbReference type="InterPro" id="IPR035538">
    <property type="entry name" value="Cyclophilin_PPIL4"/>
</dbReference>
<dbReference type="GO" id="GO:0003755">
    <property type="term" value="F:peptidyl-prolyl cis-trans isomerase activity"/>
    <property type="evidence" value="ECO:0007669"/>
    <property type="project" value="UniProtKB-UniRule"/>
</dbReference>
<dbReference type="PROSITE" id="PS50102">
    <property type="entry name" value="RRM"/>
    <property type="match status" value="1"/>
</dbReference>
<dbReference type="FunFam" id="3.30.70.330:FF:000287">
    <property type="entry name" value="Peptidyl-prolyl cis-trans isomerase"/>
    <property type="match status" value="1"/>
</dbReference>
<dbReference type="Pfam" id="PF00076">
    <property type="entry name" value="RRM_1"/>
    <property type="match status" value="1"/>
</dbReference>
<feature type="non-terminal residue" evidence="13">
    <location>
        <position position="1"/>
    </location>
</feature>
<keyword evidence="14" id="KW-1185">Reference proteome</keyword>
<dbReference type="SUPFAM" id="SSF54928">
    <property type="entry name" value="RNA-binding domain, RBD"/>
    <property type="match status" value="1"/>
</dbReference>
<dbReference type="GO" id="GO:0005634">
    <property type="term" value="C:nucleus"/>
    <property type="evidence" value="ECO:0007669"/>
    <property type="project" value="UniProtKB-SubCell"/>
</dbReference>
<evidence type="ECO:0000256" key="9">
    <source>
        <dbReference type="RuleBase" id="RU365081"/>
    </source>
</evidence>
<dbReference type="EMBL" id="BTRK01000005">
    <property type="protein sequence ID" value="GMR55768.1"/>
    <property type="molecule type" value="Genomic_DNA"/>
</dbReference>
<comment type="catalytic activity">
    <reaction evidence="1 9">
        <text>[protein]-peptidylproline (omega=180) = [protein]-peptidylproline (omega=0)</text>
        <dbReference type="Rhea" id="RHEA:16237"/>
        <dbReference type="Rhea" id="RHEA-COMP:10747"/>
        <dbReference type="Rhea" id="RHEA-COMP:10748"/>
        <dbReference type="ChEBI" id="CHEBI:83833"/>
        <dbReference type="ChEBI" id="CHEBI:83834"/>
        <dbReference type="EC" id="5.2.1.8"/>
    </reaction>
</comment>
<dbReference type="Pfam" id="PF00160">
    <property type="entry name" value="Pro_isomerase"/>
    <property type="match status" value="1"/>
</dbReference>
<dbReference type="Proteomes" id="UP001328107">
    <property type="component" value="Unassembled WGS sequence"/>
</dbReference>
<dbReference type="InterPro" id="IPR029000">
    <property type="entry name" value="Cyclophilin-like_dom_sf"/>
</dbReference>
<evidence type="ECO:0000256" key="5">
    <source>
        <dbReference type="ARBA" id="ARBA00023110"/>
    </source>
</evidence>
<dbReference type="CDD" id="cd12235">
    <property type="entry name" value="RRM_PPIL4"/>
    <property type="match status" value="1"/>
</dbReference>
<feature type="domain" description="RRM" evidence="12">
    <location>
        <begin position="244"/>
        <end position="322"/>
    </location>
</feature>
<evidence type="ECO:0000259" key="11">
    <source>
        <dbReference type="PROSITE" id="PS50072"/>
    </source>
</evidence>
<dbReference type="EC" id="5.2.1.8" evidence="9"/>
<keyword evidence="5 9" id="KW-0697">Rotamase</keyword>
<dbReference type="InterPro" id="IPR000504">
    <property type="entry name" value="RRM_dom"/>
</dbReference>
<dbReference type="InterPro" id="IPR035979">
    <property type="entry name" value="RBD_domain_sf"/>
</dbReference>
<evidence type="ECO:0000313" key="13">
    <source>
        <dbReference type="EMBL" id="GMR55768.1"/>
    </source>
</evidence>
<dbReference type="Gene3D" id="3.30.70.330">
    <property type="match status" value="1"/>
</dbReference>
<name>A0AAN5I7V4_9BILA</name>
<dbReference type="FunFam" id="2.40.100.10:FF:000079">
    <property type="entry name" value="Peptidyl-prolyl cis-trans isomerase"/>
    <property type="match status" value="1"/>
</dbReference>
<comment type="caution">
    <text evidence="13">The sequence shown here is derived from an EMBL/GenBank/DDBJ whole genome shotgun (WGS) entry which is preliminary data.</text>
</comment>
<reference evidence="14" key="1">
    <citation type="submission" date="2022-10" db="EMBL/GenBank/DDBJ databases">
        <title>Genome assembly of Pristionchus species.</title>
        <authorList>
            <person name="Yoshida K."/>
            <person name="Sommer R.J."/>
        </authorList>
    </citation>
    <scope>NUCLEOTIDE SEQUENCE [LARGE SCALE GENOMIC DNA]</scope>
    <source>
        <strain evidence="14">RS5460</strain>
    </source>
</reference>
<evidence type="ECO:0000256" key="10">
    <source>
        <dbReference type="SAM" id="MobiDB-lite"/>
    </source>
</evidence>
<evidence type="ECO:0000313" key="14">
    <source>
        <dbReference type="Proteomes" id="UP001328107"/>
    </source>
</evidence>
<evidence type="ECO:0000256" key="4">
    <source>
        <dbReference type="ARBA" id="ARBA00022884"/>
    </source>
</evidence>
<dbReference type="GO" id="GO:0003723">
    <property type="term" value="F:RNA binding"/>
    <property type="evidence" value="ECO:0007669"/>
    <property type="project" value="UniProtKB-UniRule"/>
</dbReference>
<evidence type="ECO:0000256" key="7">
    <source>
        <dbReference type="ARBA" id="ARBA00023242"/>
    </source>
</evidence>
<feature type="region of interest" description="Disordered" evidence="10">
    <location>
        <begin position="330"/>
        <end position="391"/>
    </location>
</feature>
<gene>
    <name evidence="13" type="ORF">PMAYCL1PPCAC_25963</name>
</gene>
<feature type="domain" description="PPIase cyclophilin-type" evidence="11">
    <location>
        <begin position="1"/>
        <end position="164"/>
    </location>
</feature>
<feature type="compositionally biased region" description="Basic residues" evidence="10">
    <location>
        <begin position="366"/>
        <end position="391"/>
    </location>
</feature>
<dbReference type="PANTHER" id="PTHR45843:SF1">
    <property type="entry name" value="PEPTIDYL-PROLYL CIS-TRANS ISOMERASE-LIKE 4"/>
    <property type="match status" value="1"/>
</dbReference>
<protein>
    <recommendedName>
        <fullName evidence="9">Peptidyl-prolyl cis-trans isomerase</fullName>
        <shortName evidence="9">PPIase</shortName>
        <ecNumber evidence="9">5.2.1.8</ecNumber>
    </recommendedName>
</protein>
<sequence length="391" mass="45759">FQMSVLLETSLGDIVIDVFFKERPNCSRNFLKLCKMKYYNMCQFHFIQKDYVAQTGDPTGTGRGGESIFGMMYGEQARYFEKESIPKLRHNRRGLVSFVDSGNGMLGSQFFITLSNEGIDFLDDQHTIFGQVTEGDDTLDALNSQICDEAHSPFKDIRINHTTVIYDPFDDAKSFPYPSRSPSPTMEQLFVINKIALDEKEEENDGKTAAEIEEEMREKEAKAQAQILEMVGDLRHADEKPMDNVLFVCKLNEVTTDEDLEIIFSRFGKIKCCEVIKDRRTSKSLQYAFIEFETNEACEQAFFKMDNVLIDDRRIHVDFSQSVAKNYKWDKKGDRKNDMRVHQERKGGRSPRRRDRSRERRDDNRKRSRSREHGRHGEKRRRERSRDKSRR</sequence>
<keyword evidence="7 9" id="KW-0539">Nucleus</keyword>
<dbReference type="InterPro" id="IPR002130">
    <property type="entry name" value="Cyclophilin-type_PPIase_dom"/>
</dbReference>
<comment type="subcellular location">
    <subcellularLocation>
        <location evidence="3 9">Nucleus</location>
    </subcellularLocation>
</comment>
<organism evidence="13 14">
    <name type="scientific">Pristionchus mayeri</name>
    <dbReference type="NCBI Taxonomy" id="1317129"/>
    <lineage>
        <taxon>Eukaryota</taxon>
        <taxon>Metazoa</taxon>
        <taxon>Ecdysozoa</taxon>
        <taxon>Nematoda</taxon>
        <taxon>Chromadorea</taxon>
        <taxon>Rhabditida</taxon>
        <taxon>Rhabditina</taxon>
        <taxon>Diplogasteromorpha</taxon>
        <taxon>Diplogasteroidea</taxon>
        <taxon>Neodiplogasteridae</taxon>
        <taxon>Pristionchus</taxon>
    </lineage>
</organism>
<dbReference type="InterPro" id="IPR012677">
    <property type="entry name" value="Nucleotide-bd_a/b_plait_sf"/>
</dbReference>
<dbReference type="SUPFAM" id="SSF50891">
    <property type="entry name" value="Cyclophilin-like"/>
    <property type="match status" value="1"/>
</dbReference>